<dbReference type="RefSeq" id="WP_184569568.1">
    <property type="nucleotide sequence ID" value="NZ_JACHJL010000002.1"/>
</dbReference>
<gene>
    <name evidence="5" type="ORF">FHS42_001323</name>
</gene>
<evidence type="ECO:0000259" key="4">
    <source>
        <dbReference type="PROSITE" id="PS50043"/>
    </source>
</evidence>
<evidence type="ECO:0000256" key="2">
    <source>
        <dbReference type="ARBA" id="ARBA00022840"/>
    </source>
</evidence>
<dbReference type="Pfam" id="PF13191">
    <property type="entry name" value="AAA_16"/>
    <property type="match status" value="1"/>
</dbReference>
<dbReference type="PANTHER" id="PTHR16305:SF35">
    <property type="entry name" value="TRANSCRIPTIONAL ACTIVATOR DOMAIN"/>
    <property type="match status" value="1"/>
</dbReference>
<dbReference type="SUPFAM" id="SSF52540">
    <property type="entry name" value="P-loop containing nucleoside triphosphate hydrolases"/>
    <property type="match status" value="1"/>
</dbReference>
<dbReference type="EMBL" id="JACHJL010000002">
    <property type="protein sequence ID" value="MBB5934297.1"/>
    <property type="molecule type" value="Genomic_DNA"/>
</dbReference>
<dbReference type="InterPro" id="IPR011990">
    <property type="entry name" value="TPR-like_helical_dom_sf"/>
</dbReference>
<dbReference type="AlphaFoldDB" id="A0A7W9Q838"/>
<organism evidence="5 6">
    <name type="scientific">Streptomyces zagrosensis</name>
    <dbReference type="NCBI Taxonomy" id="1042984"/>
    <lineage>
        <taxon>Bacteria</taxon>
        <taxon>Bacillati</taxon>
        <taxon>Actinomycetota</taxon>
        <taxon>Actinomycetes</taxon>
        <taxon>Kitasatosporales</taxon>
        <taxon>Streptomycetaceae</taxon>
        <taxon>Streptomyces</taxon>
    </lineage>
</organism>
<dbReference type="Pfam" id="PF00196">
    <property type="entry name" value="GerE"/>
    <property type="match status" value="1"/>
</dbReference>
<dbReference type="GO" id="GO:0005737">
    <property type="term" value="C:cytoplasm"/>
    <property type="evidence" value="ECO:0007669"/>
    <property type="project" value="TreeGrafter"/>
</dbReference>
<dbReference type="SMART" id="SM00421">
    <property type="entry name" value="HTH_LUXR"/>
    <property type="match status" value="1"/>
</dbReference>
<dbReference type="Gene3D" id="1.10.10.10">
    <property type="entry name" value="Winged helix-like DNA-binding domain superfamily/Winged helix DNA-binding domain"/>
    <property type="match status" value="1"/>
</dbReference>
<comment type="caution">
    <text evidence="5">The sequence shown here is derived from an EMBL/GenBank/DDBJ whole genome shotgun (WGS) entry which is preliminary data.</text>
</comment>
<dbReference type="GO" id="GO:0004016">
    <property type="term" value="F:adenylate cyclase activity"/>
    <property type="evidence" value="ECO:0007669"/>
    <property type="project" value="TreeGrafter"/>
</dbReference>
<sequence>MAPPALAACTRSSPYIGRSSELDRLVEAVRHPPGTVLIEGEAGIGKSRLIRELLRHSAMADQVVLRGVCPPMREPLAYGPVIEALRHGRERLNAKERLKGTEWGPRVGPPRAFLPELSAVLSGQRRISLEPVEPDQSAEPDASSPPAQATRADAPLRPAQAAEADALALPAQVAPAVQRHELFPAFRALLAAHGPAVLVIEDVHWADSETWDLLLYLCADPPPEMVLVLTCRRPCGALPAHYSALNVSTRMRLAPLDAPQVGRLAAHVLGVPQVPQDFAATLHLHTGGIPLWVEEAMRDVPAPESATLQPALLADLPAPPGLHDAMRELLASAGRAASAAIRAAAILGEPATEQDLGAVAGLPARRTGAAVTRAVEIGALYEVGPGRYGMRHFLAAQAVRETTPGPQRWRLHARAAELLATKSDRKPDRLAHHYRQSGNLAAWVQHTLAAVEQKLATADATAAIALLERVLADTELPDSAHDLFVVRLSRAVLNGITPAETIDRLRAALHHDRLSPAARGEVHLNLGRWLINQAGQLEAGQSEIEAAVTELREQPELAARGMAALALPSLGTGPVETHLHWLRQAEAALGDSVDAETIAAVLTNRLSVRMQTADPKVWEDIAELAQILPSKPQLARAYFNLADAATWNGHYGRAYVFLMEGKRLTSENEGEFLSMLGDGTSLRLDAASGQWAHLSRAADRVIALAGDMEFLAADAWLATGWLSLWQGARAAAAHHFDTALRTAPHNVPVVASARAGRTAMLLAQGRTAAACHEADLAIECLRDKGNWVWAAELVPVGIRVLARCGRMADAVELLQQFEDGLTGKDAPLATAAVDAGHGALALARGSASTAAAHYVQAALHYRQLPHPAEAARAHESAAHCFSHTGEHEAAANQFTAALALYAMLGTIHDVARCQRHVRSYEGAGKRGRKGYGQELSPREREVAMLAGQGMTNHQIAEMLVLSPRTVEQHVARALRKLNLNSRTAFADQLPEPRHAGRTLR</sequence>
<keyword evidence="6" id="KW-1185">Reference proteome</keyword>
<dbReference type="InterPro" id="IPR027417">
    <property type="entry name" value="P-loop_NTPase"/>
</dbReference>
<dbReference type="PROSITE" id="PS00622">
    <property type="entry name" value="HTH_LUXR_1"/>
    <property type="match status" value="1"/>
</dbReference>
<dbReference type="PRINTS" id="PR00038">
    <property type="entry name" value="HTHLUXR"/>
</dbReference>
<keyword evidence="5" id="KW-0238">DNA-binding</keyword>
<dbReference type="PROSITE" id="PS50043">
    <property type="entry name" value="HTH_LUXR_2"/>
    <property type="match status" value="1"/>
</dbReference>
<dbReference type="InterPro" id="IPR041664">
    <property type="entry name" value="AAA_16"/>
</dbReference>
<dbReference type="PANTHER" id="PTHR16305">
    <property type="entry name" value="TESTICULAR SOLUBLE ADENYLYL CYCLASE"/>
    <property type="match status" value="1"/>
</dbReference>
<protein>
    <submittedName>
        <fullName evidence="5">DNA-binding CsgD family transcriptional regulator/Tfp pilus assembly protein PilF</fullName>
    </submittedName>
</protein>
<evidence type="ECO:0000313" key="5">
    <source>
        <dbReference type="EMBL" id="MBB5934297.1"/>
    </source>
</evidence>
<dbReference type="Gene3D" id="3.40.50.300">
    <property type="entry name" value="P-loop containing nucleotide triphosphate hydrolases"/>
    <property type="match status" value="1"/>
</dbReference>
<dbReference type="SUPFAM" id="SSF46894">
    <property type="entry name" value="C-terminal effector domain of the bipartite response regulators"/>
    <property type="match status" value="1"/>
</dbReference>
<name>A0A7W9Q838_9ACTN</name>
<dbReference type="Gene3D" id="1.25.40.10">
    <property type="entry name" value="Tetratricopeptide repeat domain"/>
    <property type="match status" value="1"/>
</dbReference>
<dbReference type="SMART" id="SM00028">
    <property type="entry name" value="TPR"/>
    <property type="match status" value="3"/>
</dbReference>
<keyword evidence="2" id="KW-0067">ATP-binding</keyword>
<dbReference type="Proteomes" id="UP000588098">
    <property type="component" value="Unassembled WGS sequence"/>
</dbReference>
<feature type="domain" description="HTH luxR-type" evidence="4">
    <location>
        <begin position="928"/>
        <end position="993"/>
    </location>
</feature>
<dbReference type="InterPro" id="IPR000792">
    <property type="entry name" value="Tscrpt_reg_LuxR_C"/>
</dbReference>
<dbReference type="GO" id="GO:0003677">
    <property type="term" value="F:DNA binding"/>
    <property type="evidence" value="ECO:0007669"/>
    <property type="project" value="UniProtKB-KW"/>
</dbReference>
<accession>A0A7W9Q838</accession>
<dbReference type="SUPFAM" id="SSF48452">
    <property type="entry name" value="TPR-like"/>
    <property type="match status" value="2"/>
</dbReference>
<proteinExistence type="predicted"/>
<dbReference type="InterPro" id="IPR016032">
    <property type="entry name" value="Sig_transdc_resp-reg_C-effctor"/>
</dbReference>
<dbReference type="InterPro" id="IPR036388">
    <property type="entry name" value="WH-like_DNA-bd_sf"/>
</dbReference>
<evidence type="ECO:0000256" key="1">
    <source>
        <dbReference type="ARBA" id="ARBA00022741"/>
    </source>
</evidence>
<dbReference type="GO" id="GO:0006355">
    <property type="term" value="P:regulation of DNA-templated transcription"/>
    <property type="evidence" value="ECO:0007669"/>
    <property type="project" value="InterPro"/>
</dbReference>
<evidence type="ECO:0000256" key="3">
    <source>
        <dbReference type="SAM" id="MobiDB-lite"/>
    </source>
</evidence>
<evidence type="ECO:0000313" key="6">
    <source>
        <dbReference type="Proteomes" id="UP000588098"/>
    </source>
</evidence>
<dbReference type="CDD" id="cd06170">
    <property type="entry name" value="LuxR_C_like"/>
    <property type="match status" value="1"/>
</dbReference>
<dbReference type="InterPro" id="IPR019734">
    <property type="entry name" value="TPR_rpt"/>
</dbReference>
<feature type="region of interest" description="Disordered" evidence="3">
    <location>
        <begin position="131"/>
        <end position="157"/>
    </location>
</feature>
<keyword evidence="1" id="KW-0547">Nucleotide-binding</keyword>
<dbReference type="GO" id="GO:0005524">
    <property type="term" value="F:ATP binding"/>
    <property type="evidence" value="ECO:0007669"/>
    <property type="project" value="UniProtKB-KW"/>
</dbReference>
<reference evidence="5 6" key="1">
    <citation type="submission" date="2020-08" db="EMBL/GenBank/DDBJ databases">
        <title>Genomic Encyclopedia of Type Strains, Phase III (KMG-III): the genomes of soil and plant-associated and newly described type strains.</title>
        <authorList>
            <person name="Whitman W."/>
        </authorList>
    </citation>
    <scope>NUCLEOTIDE SEQUENCE [LARGE SCALE GENOMIC DNA]</scope>
    <source>
        <strain evidence="5 6">CECT 8305</strain>
    </source>
</reference>